<name>A0AAW3YZ39_9GAMM</name>
<dbReference type="RefSeq" id="WP_323869185.1">
    <property type="nucleotide sequence ID" value="NZ_JACXBF010000292.1"/>
</dbReference>
<sequence length="298" mass="33462">MSEISESSLIKQFSVFYDAQDNGFNTHKMNAYDLGMSILEIAKMVHKADKLLNGDAKSIELQVTAPAREGSFAIDFIAKFINNKSVDVLKYLGFSEESANLKYGDALTLARSLKGERIISIVTETGSDIAKIELDDREVECDKFVASLVANNEIRQAMNEVITQPLSGKNSPIFRVEVNGREIIKLEGESTQDYILLPKNSLSHSSSRRITTNVSIIQVNFESETGWRMLYDGKPLTVKMGDESFMARVKDNVKSFTKGDMFEVELEIINKTTAKSNSTQYIITRVIRHRALAERRLV</sequence>
<reference evidence="1" key="1">
    <citation type="submission" date="2020-09" db="EMBL/GenBank/DDBJ databases">
        <authorList>
            <person name="Palma L."/>
            <person name="Caballero P."/>
            <person name="Berry C."/>
            <person name="Del Valle E."/>
        </authorList>
    </citation>
    <scope>NUCLEOTIDE SEQUENCE</scope>
    <source>
        <strain evidence="1">M</strain>
    </source>
</reference>
<dbReference type="Proteomes" id="UP001193920">
    <property type="component" value="Unassembled WGS sequence"/>
</dbReference>
<gene>
    <name evidence="1" type="ORF">ID854_13360</name>
</gene>
<comment type="caution">
    <text evidence="1">The sequence shown here is derived from an EMBL/GenBank/DDBJ whole genome shotgun (WGS) entry which is preliminary data.</text>
</comment>
<evidence type="ECO:0000313" key="1">
    <source>
        <dbReference type="EMBL" id="MBD2801418.1"/>
    </source>
</evidence>
<proteinExistence type="predicted"/>
<accession>A0AAW3YZ39</accession>
<organism evidence="1">
    <name type="scientific">Xenorhabdus szentirmaii</name>
    <dbReference type="NCBI Taxonomy" id="290112"/>
    <lineage>
        <taxon>Bacteria</taxon>
        <taxon>Pseudomonadati</taxon>
        <taxon>Pseudomonadota</taxon>
        <taxon>Gammaproteobacteria</taxon>
        <taxon>Enterobacterales</taxon>
        <taxon>Morganellaceae</taxon>
        <taxon>Xenorhabdus</taxon>
    </lineage>
</organism>
<protein>
    <submittedName>
        <fullName evidence="1">Uncharacterized protein</fullName>
    </submittedName>
</protein>
<dbReference type="AlphaFoldDB" id="A0AAW3YZ39"/>
<reference evidence="1" key="2">
    <citation type="journal article" date="2024" name="Toxins">
        <title>Genome Sequence Analysis of Native Xenorhabdus Strains Isolated from Entomopathogenic Nematodes in Argentina.</title>
        <authorList>
            <person name="Palma L."/>
            <person name="Frizzo L."/>
            <person name="Kaiser S."/>
            <person name="Berry C."/>
            <person name="Caballero P."/>
            <person name="Bode H.B."/>
            <person name="Del Valle E.E."/>
        </authorList>
    </citation>
    <scope>NUCLEOTIDE SEQUENCE</scope>
    <source>
        <strain evidence="1">M</strain>
    </source>
</reference>
<dbReference type="EMBL" id="JACXBF010000292">
    <property type="protein sequence ID" value="MBD2801418.1"/>
    <property type="molecule type" value="Genomic_DNA"/>
</dbReference>